<organismHost>
    <name type="scientific">Acanthamoeba</name>
    <dbReference type="NCBI Taxonomy" id="5754"/>
</organismHost>
<accession>D2XAM6</accession>
<dbReference type="EMBL" id="GU071086">
    <property type="protein sequence ID" value="ADB04003.1"/>
    <property type="molecule type" value="Genomic_DNA"/>
</dbReference>
<organism evidence="1 2">
    <name type="scientific">Marseillevirus marseillevirus</name>
    <name type="common">GBM</name>
    <dbReference type="NCBI Taxonomy" id="694581"/>
    <lineage>
        <taxon>Viruses</taxon>
        <taxon>Varidnaviria</taxon>
        <taxon>Bamfordvirae</taxon>
        <taxon>Nucleocytoviricota</taxon>
        <taxon>Megaviricetes</taxon>
        <taxon>Pimascovirales</taxon>
        <taxon>Pimascovirales incertae sedis</taxon>
        <taxon>Marseilleviridae</taxon>
        <taxon>Marseillevirus</taxon>
        <taxon>Marseillevirus massiliense</taxon>
    </lineage>
</organism>
<dbReference type="GeneID" id="8746462"/>
<name>D2XAM6_GBMV</name>
<dbReference type="Proteomes" id="UP000029780">
    <property type="component" value="Segment"/>
</dbReference>
<dbReference type="RefSeq" id="YP_003406965.1">
    <property type="nucleotide sequence ID" value="NC_013756.1"/>
</dbReference>
<proteinExistence type="predicted"/>
<protein>
    <submittedName>
        <fullName evidence="1">Uncharacterized protein</fullName>
    </submittedName>
</protein>
<evidence type="ECO:0000313" key="1">
    <source>
        <dbReference type="EMBL" id="ADB04003.1"/>
    </source>
</evidence>
<keyword evidence="2" id="KW-1185">Reference proteome</keyword>
<gene>
    <name evidence="1" type="ORF">MAR_ORF225</name>
</gene>
<evidence type="ECO:0000313" key="2">
    <source>
        <dbReference type="Proteomes" id="UP000029780"/>
    </source>
</evidence>
<sequence length="116" mass="13012">MTMNKIFIVENSSTHADVRLPNENIPRIFATATFSGFKGKRKICVVVTVEGVPCPWRSPLMEVKLSKKETQWIGEISPKDFFEGRGGIAPHVCIRLVDTEGKQLKSAGEWSMSLEF</sequence>
<reference evidence="1 2" key="1">
    <citation type="journal article" date="2009" name="Proc. Natl. Acad. Sci. U.S.A.">
        <title>Giant Marseillevirus highlights the role of amoebae as a melting pot in emergence of chimeric microorganisms.</title>
        <authorList>
            <person name="Boyer M."/>
            <person name="Yutin N."/>
            <person name="Pagnier I."/>
            <person name="Barrassi L."/>
            <person name="Fournous G."/>
            <person name="Espinosa L."/>
            <person name="Robert C."/>
            <person name="Azza S."/>
            <person name="Sun S."/>
            <person name="Rossmann M.G."/>
            <person name="Suzan-Monti M."/>
            <person name="La Scola B."/>
            <person name="Koonin E.V."/>
            <person name="Raoult D."/>
        </authorList>
    </citation>
    <scope>NUCLEOTIDE SEQUENCE [LARGE SCALE GENOMIC DNA]</scope>
    <source>
        <strain evidence="1 2">T19</strain>
    </source>
</reference>
<dbReference type="KEGG" id="vg:8746462"/>
<dbReference type="OrthoDB" id="23959at10239"/>